<evidence type="ECO:0000313" key="5">
    <source>
        <dbReference type="EMBL" id="CCG07432.1"/>
    </source>
</evidence>
<dbReference type="HOGENOM" id="CLU_000445_70_20_5"/>
<dbReference type="PANTHER" id="PTHR44757">
    <property type="entry name" value="DIGUANYLATE CYCLASE DGCP"/>
    <property type="match status" value="1"/>
</dbReference>
<gene>
    <name evidence="5" type="ORF">RSPPHO_00806</name>
</gene>
<dbReference type="NCBIfam" id="TIGR00229">
    <property type="entry name" value="sensory_box"/>
    <property type="match status" value="2"/>
</dbReference>
<dbReference type="InterPro" id="IPR000700">
    <property type="entry name" value="PAS-assoc_C"/>
</dbReference>
<name>H6SQW7_PARPM</name>
<dbReference type="CDD" id="cd01948">
    <property type="entry name" value="EAL"/>
    <property type="match status" value="1"/>
</dbReference>
<dbReference type="AlphaFoldDB" id="H6SQW7"/>
<sequence>MDAGRSCFGDWPGVDRGSGGVALVLRQTWIRAERERRRLVTVTDTMGEGLYVVDRAGRVVMVNVAACRLLGFTEAEVLGQSAHEMFHACGDGDPSPGPLEDCPVHRVQEVGAPCAVSAWFRRKDGVVLAVEITCSLMTGPMSATARSWREGVIGLLLGEGRSRPRDGDPVAVVTFVDVTEQRRHEASLLKLSRAVEQSSASVVITDAQGQIEYVNPAFCQITGYTPEEVLGRTPAMLKSGRVPAEIYRDMWQTIASGREWRGEFHNRRKDGTLYWERATISPIKNEEGKITHFVAVKDDITQKKEIEEELFHRANYDPLTGLPNRQLLLDRLNTALAVARRESHRVAVMFMDLDRFKQVNDTLGHNAGDVLLKQAASRLSAVLRPQDTLGRLGGDEFLVVAPGLHKPSEATVVAGRLLEVARQPFTVDGRDIYVSASIGICLGPGDGTSPQILMRNADAAMYLAKENGRDGFHFFTPEVESASRRRMMIETGLRSAVRDGSLSLLYQPIFAARDGRMTKAEALLRWSHPQLGPVSPAEFIDVAEETGQILALGSWVLEEACRNLANLEVSGGGAFRIAVNISSKQFGQDLSTQIQGLLERHALDPRRLEIEITERVLLHPSTEVLGQLEALRALGVSIAIDDFGTGYSALSYLMAFRIDTLKIDRSFVVAMEKDVRSQALVGAITGMAHDLDARVVAEGVETAEQAALLSSLGVDALQGYLLGRPMPLDSLQSLLFRTGAVALAPL</sequence>
<dbReference type="SUPFAM" id="SSF141868">
    <property type="entry name" value="EAL domain-like"/>
    <property type="match status" value="1"/>
</dbReference>
<dbReference type="SUPFAM" id="SSF55785">
    <property type="entry name" value="PYP-like sensor domain (PAS domain)"/>
    <property type="match status" value="2"/>
</dbReference>
<dbReference type="PROSITE" id="PS50113">
    <property type="entry name" value="PAC"/>
    <property type="match status" value="1"/>
</dbReference>
<dbReference type="InterPro" id="IPR000014">
    <property type="entry name" value="PAS"/>
</dbReference>
<dbReference type="Gene3D" id="3.30.70.270">
    <property type="match status" value="1"/>
</dbReference>
<dbReference type="SMART" id="SM00267">
    <property type="entry name" value="GGDEF"/>
    <property type="match status" value="1"/>
</dbReference>
<dbReference type="KEGG" id="rpm:RSPPHO_00806"/>
<dbReference type="PANTHER" id="PTHR44757:SF2">
    <property type="entry name" value="BIOFILM ARCHITECTURE MAINTENANCE PROTEIN MBAA"/>
    <property type="match status" value="1"/>
</dbReference>
<dbReference type="EMBL" id="HE663493">
    <property type="protein sequence ID" value="CCG07432.1"/>
    <property type="molecule type" value="Genomic_DNA"/>
</dbReference>
<dbReference type="FunFam" id="3.30.70.270:FF:000001">
    <property type="entry name" value="Diguanylate cyclase domain protein"/>
    <property type="match status" value="1"/>
</dbReference>
<dbReference type="InterPro" id="IPR035919">
    <property type="entry name" value="EAL_sf"/>
</dbReference>
<dbReference type="PROSITE" id="PS50112">
    <property type="entry name" value="PAS"/>
    <property type="match status" value="2"/>
</dbReference>
<dbReference type="Pfam" id="PF13426">
    <property type="entry name" value="PAS_9"/>
    <property type="match status" value="2"/>
</dbReference>
<feature type="domain" description="EAL" evidence="3">
    <location>
        <begin position="486"/>
        <end position="739"/>
    </location>
</feature>
<feature type="domain" description="PAC" evidence="2">
    <location>
        <begin position="260"/>
        <end position="312"/>
    </location>
</feature>
<dbReference type="Gene3D" id="3.30.450.20">
    <property type="entry name" value="PAS domain"/>
    <property type="match status" value="2"/>
</dbReference>
<dbReference type="PROSITE" id="PS50883">
    <property type="entry name" value="EAL"/>
    <property type="match status" value="1"/>
</dbReference>
<feature type="domain" description="PAS" evidence="1">
    <location>
        <begin position="35"/>
        <end position="87"/>
    </location>
</feature>
<dbReference type="Gene3D" id="3.20.20.450">
    <property type="entry name" value="EAL domain"/>
    <property type="match status" value="1"/>
</dbReference>
<dbReference type="PROSITE" id="PS50887">
    <property type="entry name" value="GGDEF"/>
    <property type="match status" value="1"/>
</dbReference>
<dbReference type="SUPFAM" id="SSF55073">
    <property type="entry name" value="Nucleotide cyclase"/>
    <property type="match status" value="1"/>
</dbReference>
<evidence type="ECO:0000313" key="6">
    <source>
        <dbReference type="Proteomes" id="UP000033220"/>
    </source>
</evidence>
<evidence type="ECO:0000259" key="3">
    <source>
        <dbReference type="PROSITE" id="PS50883"/>
    </source>
</evidence>
<dbReference type="InterPro" id="IPR001633">
    <property type="entry name" value="EAL_dom"/>
</dbReference>
<dbReference type="InterPro" id="IPR052155">
    <property type="entry name" value="Biofilm_reg_signaling"/>
</dbReference>
<evidence type="ECO:0000259" key="4">
    <source>
        <dbReference type="PROSITE" id="PS50887"/>
    </source>
</evidence>
<evidence type="ECO:0000259" key="2">
    <source>
        <dbReference type="PROSITE" id="PS50113"/>
    </source>
</evidence>
<dbReference type="eggNOG" id="COG5001">
    <property type="taxonomic scope" value="Bacteria"/>
</dbReference>
<dbReference type="Pfam" id="PF00990">
    <property type="entry name" value="GGDEF"/>
    <property type="match status" value="1"/>
</dbReference>
<dbReference type="Pfam" id="PF00563">
    <property type="entry name" value="EAL"/>
    <property type="match status" value="1"/>
</dbReference>
<dbReference type="InterPro" id="IPR035965">
    <property type="entry name" value="PAS-like_dom_sf"/>
</dbReference>
<dbReference type="InterPro" id="IPR029787">
    <property type="entry name" value="Nucleotide_cyclase"/>
</dbReference>
<reference evidence="5 6" key="1">
    <citation type="submission" date="2012-02" db="EMBL/GenBank/DDBJ databases">
        <title>Shotgun genome sequence of Phaeospirillum photometricum DSM 122.</title>
        <authorList>
            <person name="Duquesne K."/>
            <person name="Sturgis J."/>
        </authorList>
    </citation>
    <scope>NUCLEOTIDE SEQUENCE [LARGE SCALE GENOMIC DNA]</scope>
    <source>
        <strain evidence="6">DSM122</strain>
    </source>
</reference>
<proteinExistence type="predicted"/>
<accession>H6SQW7</accession>
<dbReference type="SMART" id="SM00091">
    <property type="entry name" value="PAS"/>
    <property type="match status" value="2"/>
</dbReference>
<dbReference type="NCBIfam" id="TIGR00254">
    <property type="entry name" value="GGDEF"/>
    <property type="match status" value="1"/>
</dbReference>
<dbReference type="STRING" id="1150469.RSPPHO_00806"/>
<keyword evidence="6" id="KW-1185">Reference proteome</keyword>
<dbReference type="InterPro" id="IPR043128">
    <property type="entry name" value="Rev_trsase/Diguanyl_cyclase"/>
</dbReference>
<feature type="domain" description="GGDEF" evidence="4">
    <location>
        <begin position="344"/>
        <end position="477"/>
    </location>
</feature>
<dbReference type="SMART" id="SM00052">
    <property type="entry name" value="EAL"/>
    <property type="match status" value="1"/>
</dbReference>
<protein>
    <submittedName>
        <fullName evidence="5">Diguanylate cyclase/phosphodiesterase with PAS/PAC sensor(S)</fullName>
    </submittedName>
</protein>
<evidence type="ECO:0000259" key="1">
    <source>
        <dbReference type="PROSITE" id="PS50112"/>
    </source>
</evidence>
<dbReference type="CDD" id="cd00130">
    <property type="entry name" value="PAS"/>
    <property type="match status" value="2"/>
</dbReference>
<dbReference type="CDD" id="cd01949">
    <property type="entry name" value="GGDEF"/>
    <property type="match status" value="1"/>
</dbReference>
<feature type="domain" description="PAS" evidence="1">
    <location>
        <begin position="187"/>
        <end position="233"/>
    </location>
</feature>
<dbReference type="InterPro" id="IPR000160">
    <property type="entry name" value="GGDEF_dom"/>
</dbReference>
<dbReference type="InterPro" id="IPR001610">
    <property type="entry name" value="PAC"/>
</dbReference>
<dbReference type="PATRIC" id="fig|1150469.3.peg.926"/>
<dbReference type="Proteomes" id="UP000033220">
    <property type="component" value="Chromosome DSM 122"/>
</dbReference>
<organism evidence="5 6">
    <name type="scientific">Pararhodospirillum photometricum DSM 122</name>
    <dbReference type="NCBI Taxonomy" id="1150469"/>
    <lineage>
        <taxon>Bacteria</taxon>
        <taxon>Pseudomonadati</taxon>
        <taxon>Pseudomonadota</taxon>
        <taxon>Alphaproteobacteria</taxon>
        <taxon>Rhodospirillales</taxon>
        <taxon>Rhodospirillaceae</taxon>
        <taxon>Pararhodospirillum</taxon>
    </lineage>
</organism>
<dbReference type="GO" id="GO:0003824">
    <property type="term" value="F:catalytic activity"/>
    <property type="evidence" value="ECO:0007669"/>
    <property type="project" value="UniProtKB-ARBA"/>
</dbReference>
<dbReference type="SMART" id="SM00086">
    <property type="entry name" value="PAC"/>
    <property type="match status" value="1"/>
</dbReference>